<keyword evidence="1" id="KW-0732">Signal</keyword>
<evidence type="ECO:0000313" key="3">
    <source>
        <dbReference type="Proteomes" id="UP001519460"/>
    </source>
</evidence>
<dbReference type="EMBL" id="JACVVK020000780">
    <property type="protein sequence ID" value="KAK7446634.1"/>
    <property type="molecule type" value="Genomic_DNA"/>
</dbReference>
<name>A0ABD0J0R2_9CAEN</name>
<sequence>MLPDAVFLFASFSFMQALATGGEKHQDHLMCWFVCLFHHSDQCWGEMLRKMLDAKLPDVVLASRVQLHKKNGFVLEVFTPDGNRSLARMSQTITVIDDKKRTHYRALWHTAKQLFQQQTKSVFQAPY</sequence>
<dbReference type="AlphaFoldDB" id="A0ABD0J0R2"/>
<keyword evidence="3" id="KW-1185">Reference proteome</keyword>
<feature type="chain" id="PRO_5044828509" evidence="1">
    <location>
        <begin position="20"/>
        <end position="127"/>
    </location>
</feature>
<gene>
    <name evidence="2" type="ORF">BaRGS_00040249</name>
</gene>
<proteinExistence type="predicted"/>
<organism evidence="2 3">
    <name type="scientific">Batillaria attramentaria</name>
    <dbReference type="NCBI Taxonomy" id="370345"/>
    <lineage>
        <taxon>Eukaryota</taxon>
        <taxon>Metazoa</taxon>
        <taxon>Spiralia</taxon>
        <taxon>Lophotrochozoa</taxon>
        <taxon>Mollusca</taxon>
        <taxon>Gastropoda</taxon>
        <taxon>Caenogastropoda</taxon>
        <taxon>Sorbeoconcha</taxon>
        <taxon>Cerithioidea</taxon>
        <taxon>Batillariidae</taxon>
        <taxon>Batillaria</taxon>
    </lineage>
</organism>
<accession>A0ABD0J0R2</accession>
<dbReference type="Proteomes" id="UP001519460">
    <property type="component" value="Unassembled WGS sequence"/>
</dbReference>
<comment type="caution">
    <text evidence="2">The sequence shown here is derived from an EMBL/GenBank/DDBJ whole genome shotgun (WGS) entry which is preliminary data.</text>
</comment>
<reference evidence="2 3" key="1">
    <citation type="journal article" date="2023" name="Sci. Data">
        <title>Genome assembly of the Korean intertidal mud-creeper Batillaria attramentaria.</title>
        <authorList>
            <person name="Patra A.K."/>
            <person name="Ho P.T."/>
            <person name="Jun S."/>
            <person name="Lee S.J."/>
            <person name="Kim Y."/>
            <person name="Won Y.J."/>
        </authorList>
    </citation>
    <scope>NUCLEOTIDE SEQUENCE [LARGE SCALE GENOMIC DNA]</scope>
    <source>
        <strain evidence="2">Wonlab-2016</strain>
    </source>
</reference>
<evidence type="ECO:0000313" key="2">
    <source>
        <dbReference type="EMBL" id="KAK7446634.1"/>
    </source>
</evidence>
<feature type="signal peptide" evidence="1">
    <location>
        <begin position="1"/>
        <end position="19"/>
    </location>
</feature>
<evidence type="ECO:0000256" key="1">
    <source>
        <dbReference type="SAM" id="SignalP"/>
    </source>
</evidence>
<protein>
    <submittedName>
        <fullName evidence="2">Uncharacterized protein</fullName>
    </submittedName>
</protein>